<sequence length="273" mass="30525">MATSQRENPRRQSRIAREAARLLRGGEQPDLSAALQKAARRVCRARPRIGEIPDPRAVVAELTRLDDQAERFDADAARADAARADAARADGHDDDRFAAYRTLLDDLADVTLGSPRHPEGDCLTHSLQAYVFATRETAWDEEFLLAALLHDVGKAIHYRDPLPATLEALDGLVTARTRWFVEHLEEGRRWIGGKLSPRAWRRLAAHPDGEALKALARCDAAAVRRAMRVPQLDEALEQLRALSDWTGDWDEPTDGPTAEEESLWRTDDRCGWG</sequence>
<evidence type="ECO:0000313" key="3">
    <source>
        <dbReference type="Proteomes" id="UP000609651"/>
    </source>
</evidence>
<dbReference type="Gene3D" id="1.10.3210.10">
    <property type="entry name" value="Hypothetical protein af1432"/>
    <property type="match status" value="1"/>
</dbReference>
<evidence type="ECO:0008006" key="4">
    <source>
        <dbReference type="Google" id="ProtNLM"/>
    </source>
</evidence>
<comment type="caution">
    <text evidence="2">The sequence shown here is derived from an EMBL/GenBank/DDBJ whole genome shotgun (WGS) entry which is preliminary data.</text>
</comment>
<feature type="region of interest" description="Disordered" evidence="1">
    <location>
        <begin position="246"/>
        <end position="273"/>
    </location>
</feature>
<name>A0ABX1VIJ8_9PLAN</name>
<evidence type="ECO:0000256" key="1">
    <source>
        <dbReference type="SAM" id="MobiDB-lite"/>
    </source>
</evidence>
<dbReference type="EMBL" id="WTPX01000144">
    <property type="protein sequence ID" value="NNJ27350.1"/>
    <property type="molecule type" value="Genomic_DNA"/>
</dbReference>
<protein>
    <recommendedName>
        <fullName evidence="4">HD domain-containing protein</fullName>
    </recommendedName>
</protein>
<accession>A0ABX1VIJ8</accession>
<keyword evidence="3" id="KW-1185">Reference proteome</keyword>
<gene>
    <name evidence="2" type="ORF">LzC2_34520</name>
</gene>
<feature type="compositionally biased region" description="Basic and acidic residues" evidence="1">
    <location>
        <begin position="262"/>
        <end position="273"/>
    </location>
</feature>
<reference evidence="2 3" key="1">
    <citation type="journal article" date="2020" name="Syst. Appl. Microbiol.">
        <title>Alienimonas chondri sp. nov., a novel planctomycete isolated from the biofilm of the red alga Chondrus crispus.</title>
        <authorList>
            <person name="Vitorino I."/>
            <person name="Albuquerque L."/>
            <person name="Wiegand S."/>
            <person name="Kallscheuer N."/>
            <person name="da Costa M.S."/>
            <person name="Lobo-da-Cunha A."/>
            <person name="Jogler C."/>
            <person name="Lage O.M."/>
        </authorList>
    </citation>
    <scope>NUCLEOTIDE SEQUENCE [LARGE SCALE GENOMIC DNA]</scope>
    <source>
        <strain evidence="2 3">LzC2</strain>
    </source>
</reference>
<proteinExistence type="predicted"/>
<feature type="compositionally biased region" description="Acidic residues" evidence="1">
    <location>
        <begin position="247"/>
        <end position="261"/>
    </location>
</feature>
<organism evidence="2 3">
    <name type="scientific">Alienimonas chondri</name>
    <dbReference type="NCBI Taxonomy" id="2681879"/>
    <lineage>
        <taxon>Bacteria</taxon>
        <taxon>Pseudomonadati</taxon>
        <taxon>Planctomycetota</taxon>
        <taxon>Planctomycetia</taxon>
        <taxon>Planctomycetales</taxon>
        <taxon>Planctomycetaceae</taxon>
        <taxon>Alienimonas</taxon>
    </lineage>
</organism>
<dbReference type="Proteomes" id="UP000609651">
    <property type="component" value="Unassembled WGS sequence"/>
</dbReference>
<evidence type="ECO:0000313" key="2">
    <source>
        <dbReference type="EMBL" id="NNJ27350.1"/>
    </source>
</evidence>
<dbReference type="RefSeq" id="WP_171189257.1">
    <property type="nucleotide sequence ID" value="NZ_WTPX01000144.1"/>
</dbReference>